<dbReference type="InterPro" id="IPR015007">
    <property type="entry name" value="NUP2/50/61"/>
</dbReference>
<feature type="region of interest" description="Disordered" evidence="1">
    <location>
        <begin position="148"/>
        <end position="184"/>
    </location>
</feature>
<name>A0ABR4BI33_9LECA</name>
<keyword evidence="4" id="KW-1185">Reference proteome</keyword>
<evidence type="ECO:0000259" key="2">
    <source>
        <dbReference type="Pfam" id="PF08911"/>
    </source>
</evidence>
<feature type="compositionally biased region" description="Polar residues" evidence="1">
    <location>
        <begin position="171"/>
        <end position="184"/>
    </location>
</feature>
<sequence length="232" mass="24775">MIIRSISTHNDQWHARTYLNKCNPPLPAHSITLVRAPRYDFVASSNCPTNVNTHMLCSIILHSSSSPLPPPQSSSSSPTPPTPTAPSIPSLTTALHRRSPGSFPSITTPRHRRIRLNDLSNFSTPNASPFKPDATPFHIHTVRIPDGNAMDTSSSLSSAPPSDNKDAMSDSGLNGLSNFSNPNDNAVAGNKASADVMAGRKIAKPRGRWCGASAGSVTMMQFPGGAQLRTWS</sequence>
<reference evidence="3 4" key="1">
    <citation type="submission" date="2024-09" db="EMBL/GenBank/DDBJ databases">
        <title>Rethinking Asexuality: The Enigmatic Case of Functional Sexual Genes in Lepraria (Stereocaulaceae).</title>
        <authorList>
            <person name="Doellman M."/>
            <person name="Sun Y."/>
            <person name="Barcenas-Pena A."/>
            <person name="Lumbsch H.T."/>
            <person name="Grewe F."/>
        </authorList>
    </citation>
    <scope>NUCLEOTIDE SEQUENCE [LARGE SCALE GENOMIC DNA]</scope>
    <source>
        <strain evidence="3 4">Grewe 0041</strain>
    </source>
</reference>
<evidence type="ECO:0000313" key="3">
    <source>
        <dbReference type="EMBL" id="KAL2057474.1"/>
    </source>
</evidence>
<dbReference type="Pfam" id="PF08911">
    <property type="entry name" value="NUP50"/>
    <property type="match status" value="1"/>
</dbReference>
<feature type="compositionally biased region" description="Pro residues" evidence="1">
    <location>
        <begin position="67"/>
        <end position="86"/>
    </location>
</feature>
<dbReference type="Proteomes" id="UP001590951">
    <property type="component" value="Unassembled WGS sequence"/>
</dbReference>
<gene>
    <name evidence="3" type="ORF">ABVK25_002527</name>
</gene>
<feature type="region of interest" description="Disordered" evidence="1">
    <location>
        <begin position="66"/>
        <end position="112"/>
    </location>
</feature>
<proteinExistence type="predicted"/>
<evidence type="ECO:0000256" key="1">
    <source>
        <dbReference type="SAM" id="MobiDB-lite"/>
    </source>
</evidence>
<comment type="caution">
    <text evidence="3">The sequence shown here is derived from an EMBL/GenBank/DDBJ whole genome shotgun (WGS) entry which is preliminary data.</text>
</comment>
<accession>A0ABR4BI33</accession>
<feature type="domain" description="Nuclear pore complex NUP2/50/61" evidence="2">
    <location>
        <begin position="183"/>
        <end position="209"/>
    </location>
</feature>
<organism evidence="3 4">
    <name type="scientific">Lepraria finkii</name>
    <dbReference type="NCBI Taxonomy" id="1340010"/>
    <lineage>
        <taxon>Eukaryota</taxon>
        <taxon>Fungi</taxon>
        <taxon>Dikarya</taxon>
        <taxon>Ascomycota</taxon>
        <taxon>Pezizomycotina</taxon>
        <taxon>Lecanoromycetes</taxon>
        <taxon>OSLEUM clade</taxon>
        <taxon>Lecanoromycetidae</taxon>
        <taxon>Lecanorales</taxon>
        <taxon>Lecanorineae</taxon>
        <taxon>Stereocaulaceae</taxon>
        <taxon>Lepraria</taxon>
    </lineage>
</organism>
<feature type="compositionally biased region" description="Low complexity" evidence="1">
    <location>
        <begin position="153"/>
        <end position="162"/>
    </location>
</feature>
<dbReference type="EMBL" id="JBHFEH010000005">
    <property type="protein sequence ID" value="KAL2057474.1"/>
    <property type="molecule type" value="Genomic_DNA"/>
</dbReference>
<evidence type="ECO:0000313" key="4">
    <source>
        <dbReference type="Proteomes" id="UP001590951"/>
    </source>
</evidence>
<protein>
    <recommendedName>
        <fullName evidence="2">Nuclear pore complex NUP2/50/61 domain-containing protein</fullName>
    </recommendedName>
</protein>